<feature type="compositionally biased region" description="Basic and acidic residues" evidence="1">
    <location>
        <begin position="41"/>
        <end position="55"/>
    </location>
</feature>
<evidence type="ECO:0000313" key="3">
    <source>
        <dbReference type="Proteomes" id="UP000070328"/>
    </source>
</evidence>
<sequence length="273" mass="29431">MIVPRIETQFRVSPQAPHLQLALSRRVIAPMLLSLLPGSQKKQEAREIPRDRHTQGDPAAVTTRSNPSRFQRAQEPQQPSTRPYIVTGGWTVGVTEPNGEPQTNLAVLRRRSGKFASKKTPRSEGEAARIASATLVDWFAGPVDFPIAFPPPHVVAGHDFSTFQNLRGDEAASQSPHSRVPEPQGSSDEIRPSPSKQTNEKTYLVPPATSSTPFGALTPISGLPLGILVTTPPSHLHLVPPGPSPEDGHHFLSLKSKSAFLLLSAVSVTSVNS</sequence>
<keyword evidence="3" id="KW-1185">Reference proteome</keyword>
<feature type="compositionally biased region" description="Polar residues" evidence="1">
    <location>
        <begin position="62"/>
        <end position="81"/>
    </location>
</feature>
<feature type="region of interest" description="Disordered" evidence="1">
    <location>
        <begin position="39"/>
        <end position="127"/>
    </location>
</feature>
<name>A0A135SPQ5_9PEZI</name>
<dbReference type="AlphaFoldDB" id="A0A135SPQ5"/>
<accession>A0A135SPQ5</accession>
<feature type="compositionally biased region" description="Basic residues" evidence="1">
    <location>
        <begin position="108"/>
        <end position="120"/>
    </location>
</feature>
<feature type="region of interest" description="Disordered" evidence="1">
    <location>
        <begin position="169"/>
        <end position="210"/>
    </location>
</feature>
<dbReference type="EMBL" id="JFBX01000476">
    <property type="protein sequence ID" value="KXH37904.1"/>
    <property type="molecule type" value="Genomic_DNA"/>
</dbReference>
<comment type="caution">
    <text evidence="2">The sequence shown here is derived from an EMBL/GenBank/DDBJ whole genome shotgun (WGS) entry which is preliminary data.</text>
</comment>
<organism evidence="2 3">
    <name type="scientific">Colletotrichum simmondsii</name>
    <dbReference type="NCBI Taxonomy" id="703756"/>
    <lineage>
        <taxon>Eukaryota</taxon>
        <taxon>Fungi</taxon>
        <taxon>Dikarya</taxon>
        <taxon>Ascomycota</taxon>
        <taxon>Pezizomycotina</taxon>
        <taxon>Sordariomycetes</taxon>
        <taxon>Hypocreomycetidae</taxon>
        <taxon>Glomerellales</taxon>
        <taxon>Glomerellaceae</taxon>
        <taxon>Colletotrichum</taxon>
        <taxon>Colletotrichum acutatum species complex</taxon>
    </lineage>
</organism>
<evidence type="ECO:0000256" key="1">
    <source>
        <dbReference type="SAM" id="MobiDB-lite"/>
    </source>
</evidence>
<reference evidence="2 3" key="1">
    <citation type="submission" date="2014-02" db="EMBL/GenBank/DDBJ databases">
        <title>The genome sequence of Colletotrichum simmondsii CBS122122.</title>
        <authorList>
            <person name="Baroncelli R."/>
            <person name="Thon M.R."/>
        </authorList>
    </citation>
    <scope>NUCLEOTIDE SEQUENCE [LARGE SCALE GENOMIC DNA]</scope>
    <source>
        <strain evidence="2 3">CBS122122</strain>
    </source>
</reference>
<proteinExistence type="predicted"/>
<dbReference type="Proteomes" id="UP000070328">
    <property type="component" value="Unassembled WGS sequence"/>
</dbReference>
<protein>
    <submittedName>
        <fullName evidence="2">Uncharacterized protein</fullName>
    </submittedName>
</protein>
<evidence type="ECO:0000313" key="2">
    <source>
        <dbReference type="EMBL" id="KXH37904.1"/>
    </source>
</evidence>
<gene>
    <name evidence="2" type="ORF">CSIM01_09837</name>
</gene>